<keyword evidence="9" id="KW-1185">Reference proteome</keyword>
<dbReference type="GO" id="GO:0005634">
    <property type="term" value="C:nucleus"/>
    <property type="evidence" value="ECO:0007669"/>
    <property type="project" value="UniProtKB-SubCell"/>
</dbReference>
<keyword evidence="2" id="KW-0805">Transcription regulation</keyword>
<evidence type="ECO:0000256" key="1">
    <source>
        <dbReference type="ARBA" id="ARBA00004123"/>
    </source>
</evidence>
<dbReference type="InterPro" id="IPR003340">
    <property type="entry name" value="B3_DNA-bd"/>
</dbReference>
<reference evidence="8 9" key="1">
    <citation type="submission" date="2024-08" db="EMBL/GenBank/DDBJ databases">
        <title>Insights into the chromosomal genome structure of Flemingia macrophylla.</title>
        <authorList>
            <person name="Ding Y."/>
            <person name="Zhao Y."/>
            <person name="Bi W."/>
            <person name="Wu M."/>
            <person name="Zhao G."/>
            <person name="Gong Y."/>
            <person name="Li W."/>
            <person name="Zhang P."/>
        </authorList>
    </citation>
    <scope>NUCLEOTIDE SEQUENCE [LARGE SCALE GENOMIC DNA]</scope>
    <source>
        <strain evidence="8">DYQJB</strain>
        <tissue evidence="8">Leaf</tissue>
    </source>
</reference>
<dbReference type="EMBL" id="JBGMDY010000007">
    <property type="protein sequence ID" value="KAL2328601.1"/>
    <property type="molecule type" value="Genomic_DNA"/>
</dbReference>
<evidence type="ECO:0000313" key="9">
    <source>
        <dbReference type="Proteomes" id="UP001603857"/>
    </source>
</evidence>
<evidence type="ECO:0000256" key="5">
    <source>
        <dbReference type="ARBA" id="ARBA00023242"/>
    </source>
</evidence>
<feature type="compositionally biased region" description="Polar residues" evidence="6">
    <location>
        <begin position="158"/>
        <end position="176"/>
    </location>
</feature>
<name>A0ABD1LYK2_9FABA</name>
<dbReference type="AlphaFoldDB" id="A0ABD1LYK2"/>
<evidence type="ECO:0000259" key="7">
    <source>
        <dbReference type="PROSITE" id="PS50863"/>
    </source>
</evidence>
<feature type="domain" description="TF-B3" evidence="7">
    <location>
        <begin position="1"/>
        <end position="86"/>
    </location>
</feature>
<evidence type="ECO:0000313" key="8">
    <source>
        <dbReference type="EMBL" id="KAL2328601.1"/>
    </source>
</evidence>
<evidence type="ECO:0000256" key="4">
    <source>
        <dbReference type="ARBA" id="ARBA00023163"/>
    </source>
</evidence>
<dbReference type="Proteomes" id="UP001603857">
    <property type="component" value="Unassembled WGS sequence"/>
</dbReference>
<protein>
    <recommendedName>
        <fullName evidence="7">TF-B3 domain-containing protein</fullName>
    </recommendedName>
</protein>
<dbReference type="PROSITE" id="PS50863">
    <property type="entry name" value="B3"/>
    <property type="match status" value="1"/>
</dbReference>
<feature type="compositionally biased region" description="Basic and acidic residues" evidence="6">
    <location>
        <begin position="140"/>
        <end position="151"/>
    </location>
</feature>
<dbReference type="SMART" id="SM01019">
    <property type="entry name" value="B3"/>
    <property type="match status" value="1"/>
</dbReference>
<organism evidence="8 9">
    <name type="scientific">Flemingia macrophylla</name>
    <dbReference type="NCBI Taxonomy" id="520843"/>
    <lineage>
        <taxon>Eukaryota</taxon>
        <taxon>Viridiplantae</taxon>
        <taxon>Streptophyta</taxon>
        <taxon>Embryophyta</taxon>
        <taxon>Tracheophyta</taxon>
        <taxon>Spermatophyta</taxon>
        <taxon>Magnoliopsida</taxon>
        <taxon>eudicotyledons</taxon>
        <taxon>Gunneridae</taxon>
        <taxon>Pentapetalae</taxon>
        <taxon>rosids</taxon>
        <taxon>fabids</taxon>
        <taxon>Fabales</taxon>
        <taxon>Fabaceae</taxon>
        <taxon>Papilionoideae</taxon>
        <taxon>50 kb inversion clade</taxon>
        <taxon>NPAAA clade</taxon>
        <taxon>indigoferoid/millettioid clade</taxon>
        <taxon>Phaseoleae</taxon>
        <taxon>Flemingia</taxon>
    </lineage>
</organism>
<gene>
    <name evidence="8" type="ORF">Fmac_022028</name>
</gene>
<keyword evidence="4" id="KW-0804">Transcription</keyword>
<comment type="caution">
    <text evidence="8">The sequence shown here is derived from an EMBL/GenBank/DDBJ whole genome shotgun (WGS) entry which is preliminary data.</text>
</comment>
<evidence type="ECO:0000256" key="2">
    <source>
        <dbReference type="ARBA" id="ARBA00023015"/>
    </source>
</evidence>
<accession>A0ABD1LYK2</accession>
<dbReference type="InterPro" id="IPR015300">
    <property type="entry name" value="DNA-bd_pseudobarrel_sf"/>
</dbReference>
<keyword evidence="5" id="KW-0539">Nucleus</keyword>
<proteinExistence type="predicted"/>
<sequence>MCIMQYLPKGALKSYRKPGEQYVTLLVGDSSWKVKLSNYRNRSCSYFTAKWPLFAKDNDLKEGDACLFQILNYSDDELVMKAQQRKEEPSGAIRSTDSEALSGLKAVSKKSDMSHPLSGFPGAQQIVHIESGFLMEEPIAAEKKKDKELQTTKKKQGRSSFPSDPALNLTSETFSL</sequence>
<dbReference type="GO" id="GO:0003677">
    <property type="term" value="F:DNA binding"/>
    <property type="evidence" value="ECO:0007669"/>
    <property type="project" value="UniProtKB-KW"/>
</dbReference>
<evidence type="ECO:0000256" key="6">
    <source>
        <dbReference type="SAM" id="MobiDB-lite"/>
    </source>
</evidence>
<dbReference type="Gene3D" id="2.40.330.10">
    <property type="entry name" value="DNA-binding pseudobarrel domain"/>
    <property type="match status" value="1"/>
</dbReference>
<dbReference type="SUPFAM" id="SSF101936">
    <property type="entry name" value="DNA-binding pseudobarrel domain"/>
    <property type="match status" value="1"/>
</dbReference>
<dbReference type="Pfam" id="PF02362">
    <property type="entry name" value="B3"/>
    <property type="match status" value="1"/>
</dbReference>
<dbReference type="CDD" id="cd10017">
    <property type="entry name" value="B3_DNA"/>
    <property type="match status" value="1"/>
</dbReference>
<evidence type="ECO:0000256" key="3">
    <source>
        <dbReference type="ARBA" id="ARBA00023125"/>
    </source>
</evidence>
<feature type="region of interest" description="Disordered" evidence="6">
    <location>
        <begin position="140"/>
        <end position="176"/>
    </location>
</feature>
<comment type="subcellular location">
    <subcellularLocation>
        <location evidence="1">Nucleus</location>
    </subcellularLocation>
</comment>
<keyword evidence="3" id="KW-0238">DNA-binding</keyword>